<dbReference type="Gene3D" id="1.10.510.10">
    <property type="entry name" value="Transferase(Phosphotransferase) domain 1"/>
    <property type="match status" value="1"/>
</dbReference>
<reference evidence="3 4" key="1">
    <citation type="submission" date="2024-09" db="EMBL/GenBank/DDBJ databases">
        <title>Itraconazole resistance in Madurella fahalii resulting from another homologue of gene encoding cytochrome P450 14-alpha sterol demethylase (CYP51).</title>
        <authorList>
            <person name="Yoshioka I."/>
            <person name="Fahal A.H."/>
            <person name="Kaneko S."/>
            <person name="Yaguchi T."/>
        </authorList>
    </citation>
    <scope>NUCLEOTIDE SEQUENCE [LARGE SCALE GENOMIC DNA]</scope>
    <source>
        <strain evidence="3 4">IFM 68171</strain>
    </source>
</reference>
<feature type="region of interest" description="Disordered" evidence="1">
    <location>
        <begin position="565"/>
        <end position="594"/>
    </location>
</feature>
<dbReference type="SUPFAM" id="SSF56112">
    <property type="entry name" value="Protein kinase-like (PK-like)"/>
    <property type="match status" value="1"/>
</dbReference>
<evidence type="ECO:0000313" key="3">
    <source>
        <dbReference type="EMBL" id="GAB1318829.1"/>
    </source>
</evidence>
<dbReference type="PANTHER" id="PTHR23257">
    <property type="entry name" value="SERINE-THREONINE PROTEIN KINASE"/>
    <property type="match status" value="1"/>
</dbReference>
<dbReference type="InterPro" id="IPR050167">
    <property type="entry name" value="Ser_Thr_protein_kinase"/>
</dbReference>
<dbReference type="InterPro" id="IPR001245">
    <property type="entry name" value="Ser-Thr/Tyr_kinase_cat_dom"/>
</dbReference>
<dbReference type="EMBL" id="BAAFSV010000005">
    <property type="protein sequence ID" value="GAB1318829.1"/>
    <property type="molecule type" value="Genomic_DNA"/>
</dbReference>
<protein>
    <recommendedName>
        <fullName evidence="2">Protein kinase domain-containing protein</fullName>
    </recommendedName>
</protein>
<dbReference type="CDD" id="cd00180">
    <property type="entry name" value="PKc"/>
    <property type="match status" value="1"/>
</dbReference>
<dbReference type="InterPro" id="IPR011009">
    <property type="entry name" value="Kinase-like_dom_sf"/>
</dbReference>
<feature type="region of interest" description="Disordered" evidence="1">
    <location>
        <begin position="1"/>
        <end position="61"/>
    </location>
</feature>
<dbReference type="PANTHER" id="PTHR23257:SF963">
    <property type="entry name" value="AT08303P"/>
    <property type="match status" value="1"/>
</dbReference>
<dbReference type="Proteomes" id="UP001628179">
    <property type="component" value="Unassembled WGS sequence"/>
</dbReference>
<evidence type="ECO:0000313" key="4">
    <source>
        <dbReference type="Proteomes" id="UP001628179"/>
    </source>
</evidence>
<dbReference type="Pfam" id="PF07714">
    <property type="entry name" value="PK_Tyr_Ser-Thr"/>
    <property type="match status" value="1"/>
</dbReference>
<sequence>MAQTQPDATARAMAPATDSNAKVQQPSMWRNFFLGREKDHGASGVSDGTLKEESVEQHQDPKPGLIRRVSRKVVPGLPRAGTFKRQQSELRSRLEPVCPTPAERRAVSVDRRMHTSSSAFTLSNPRTSAPDFLHHAFSAAPSPPSLPTSPIDGIFDSAGDLDRFDFDVDPDDRMLVRDAGVVSRADVQSMTTSQYDAMIDDELERIWILNLSMHFRDKSKREKFFVTYREHEHLWRRVTISLDYRNALDNSLEMDLACTKFQREKNAKIYEAIRESLPDIQFYDTVTNLKLETKEGRLHVHVVEDVNEIISYPSIRMIQHMSCRRVKEREIHFDSHMSGFVYKVRVHGRVLIKKEIPGPDTVEEFLYEINALNALHPARNVIQFYGVVVDDSGEHVTGLLISYAERGALIDVIYDHNHSLPWPARERWARQIVAGLSEIHEAGFVQGDFTLSNIVIDENEDAKIIDINRRGCPIGWEPPEATPLIESNQRISMYIGVKSDLYQLGMVLWALATEEDEPEAYGRPLKIEPDVQVPAWYRRIVETCLSANPRDRINASQLLSWFPDPEEESQYGRPNGSSVAMTDEGGSRRDFNPDAFVNGIPRIKTVHPPSDWTYAGWNGHTHMSSVMPDDSYYYPARGRSPPSPMPSNQGDYESSRYGRRMYTWSDTYNPALTVPSVSDMPPRESGAASGPRLKPSGESSETYADEASRDDRSWAASRVWPIQPAKVQPPQEWGLDSVPPKHTGNWGQQRRSSSSSSSSIRSNNGGVDTPVRSPGPVGGGGVTTATGPESQADSGKDVTDLASTPRERHRVGSLACDEGEEQRGRSRVVRGRGPAGTMGQDTTAAPDGGVSGVGSRSGLSGDREQATLGDHNSGLGSRLTQPVDLKGIGSAYDTPMPVALTMATATGTAHYDGKRRLGGEVVLDDDDDGLGLELDSRLALIALKTAPASTLDSSLL</sequence>
<name>A0ABQ0GM46_9PEZI</name>
<evidence type="ECO:0000256" key="1">
    <source>
        <dbReference type="SAM" id="MobiDB-lite"/>
    </source>
</evidence>
<dbReference type="GeneID" id="98179781"/>
<gene>
    <name evidence="3" type="ORF">MFIFM68171_09039</name>
</gene>
<feature type="region of interest" description="Disordered" evidence="1">
    <location>
        <begin position="634"/>
        <end position="654"/>
    </location>
</feature>
<comment type="caution">
    <text evidence="3">The sequence shown here is derived from an EMBL/GenBank/DDBJ whole genome shotgun (WGS) entry which is preliminary data.</text>
</comment>
<feature type="region of interest" description="Disordered" evidence="1">
    <location>
        <begin position="673"/>
        <end position="879"/>
    </location>
</feature>
<keyword evidence="4" id="KW-1185">Reference proteome</keyword>
<feature type="compositionally biased region" description="Basic and acidic residues" evidence="1">
    <location>
        <begin position="49"/>
        <end position="61"/>
    </location>
</feature>
<dbReference type="InterPro" id="IPR000719">
    <property type="entry name" value="Prot_kinase_dom"/>
</dbReference>
<feature type="compositionally biased region" description="Low complexity" evidence="1">
    <location>
        <begin position="750"/>
        <end position="762"/>
    </location>
</feature>
<accession>A0ABQ0GM46</accession>
<dbReference type="PROSITE" id="PS50011">
    <property type="entry name" value="PROTEIN_KINASE_DOM"/>
    <property type="match status" value="1"/>
</dbReference>
<proteinExistence type="predicted"/>
<organism evidence="3 4">
    <name type="scientific">Madurella fahalii</name>
    <dbReference type="NCBI Taxonomy" id="1157608"/>
    <lineage>
        <taxon>Eukaryota</taxon>
        <taxon>Fungi</taxon>
        <taxon>Dikarya</taxon>
        <taxon>Ascomycota</taxon>
        <taxon>Pezizomycotina</taxon>
        <taxon>Sordariomycetes</taxon>
        <taxon>Sordariomycetidae</taxon>
        <taxon>Sordariales</taxon>
        <taxon>Sordariales incertae sedis</taxon>
        <taxon>Madurella</taxon>
    </lineage>
</organism>
<dbReference type="RefSeq" id="XP_070920559.1">
    <property type="nucleotide sequence ID" value="XM_071064458.1"/>
</dbReference>
<feature type="domain" description="Protein kinase" evidence="2">
    <location>
        <begin position="327"/>
        <end position="562"/>
    </location>
</feature>
<evidence type="ECO:0000259" key="2">
    <source>
        <dbReference type="PROSITE" id="PS50011"/>
    </source>
</evidence>
<feature type="compositionally biased region" description="Polar residues" evidence="1">
    <location>
        <begin position="17"/>
        <end position="28"/>
    </location>
</feature>